<accession>A0A9P6ZHE2</accession>
<feature type="region of interest" description="Disordered" evidence="1">
    <location>
        <begin position="97"/>
        <end position="130"/>
    </location>
</feature>
<gene>
    <name evidence="2" type="ORF">EV702DRAFT_1050709</name>
</gene>
<dbReference type="AlphaFoldDB" id="A0A9P6ZHE2"/>
<evidence type="ECO:0000313" key="2">
    <source>
        <dbReference type="EMBL" id="KAG1766375.1"/>
    </source>
</evidence>
<proteinExistence type="predicted"/>
<comment type="caution">
    <text evidence="2">The sequence shown here is derived from an EMBL/GenBank/DDBJ whole genome shotgun (WGS) entry which is preliminary data.</text>
</comment>
<evidence type="ECO:0000313" key="3">
    <source>
        <dbReference type="Proteomes" id="UP000714275"/>
    </source>
</evidence>
<protein>
    <submittedName>
        <fullName evidence="2">Uncharacterized protein</fullName>
    </submittedName>
</protein>
<organism evidence="2 3">
    <name type="scientific">Suillus placidus</name>
    <dbReference type="NCBI Taxonomy" id="48579"/>
    <lineage>
        <taxon>Eukaryota</taxon>
        <taxon>Fungi</taxon>
        <taxon>Dikarya</taxon>
        <taxon>Basidiomycota</taxon>
        <taxon>Agaricomycotina</taxon>
        <taxon>Agaricomycetes</taxon>
        <taxon>Agaricomycetidae</taxon>
        <taxon>Boletales</taxon>
        <taxon>Suillineae</taxon>
        <taxon>Suillaceae</taxon>
        <taxon>Suillus</taxon>
    </lineage>
</organism>
<evidence type="ECO:0000256" key="1">
    <source>
        <dbReference type="SAM" id="MobiDB-lite"/>
    </source>
</evidence>
<sequence length="192" mass="20552">MPRRRGQGRRVVAPTAAEPLPTADPITPAIPAITPAITPAIPAITPAITSVPTAILASAHATTLHIARRLPTANIPTRTGPSHTTDEGEYFNLDVSGEEDEDGAAPSPLQTTTGTAQTDPYATGGRVKRPKAAQDSLHFFRDDTTNKCRVCKLWSFMQKTRNTLLQHTAIALGPQPVANIFFKFTPSATSRH</sequence>
<reference evidence="2" key="1">
    <citation type="journal article" date="2020" name="New Phytol.">
        <title>Comparative genomics reveals dynamic genome evolution in host specialist ectomycorrhizal fungi.</title>
        <authorList>
            <person name="Lofgren L.A."/>
            <person name="Nguyen N.H."/>
            <person name="Vilgalys R."/>
            <person name="Ruytinx J."/>
            <person name="Liao H.L."/>
            <person name="Branco S."/>
            <person name="Kuo A."/>
            <person name="LaButti K."/>
            <person name="Lipzen A."/>
            <person name="Andreopoulos W."/>
            <person name="Pangilinan J."/>
            <person name="Riley R."/>
            <person name="Hundley H."/>
            <person name="Na H."/>
            <person name="Barry K."/>
            <person name="Grigoriev I.V."/>
            <person name="Stajich J.E."/>
            <person name="Kennedy P.G."/>
        </authorList>
    </citation>
    <scope>NUCLEOTIDE SEQUENCE</scope>
    <source>
        <strain evidence="2">DOB743</strain>
    </source>
</reference>
<dbReference type="OrthoDB" id="1607513at2759"/>
<dbReference type="Proteomes" id="UP000714275">
    <property type="component" value="Unassembled WGS sequence"/>
</dbReference>
<feature type="compositionally biased region" description="Polar residues" evidence="1">
    <location>
        <begin position="108"/>
        <end position="120"/>
    </location>
</feature>
<dbReference type="EMBL" id="JABBWD010000096">
    <property type="protein sequence ID" value="KAG1766375.1"/>
    <property type="molecule type" value="Genomic_DNA"/>
</dbReference>
<feature type="region of interest" description="Disordered" evidence="1">
    <location>
        <begin position="1"/>
        <end position="24"/>
    </location>
</feature>
<keyword evidence="3" id="KW-1185">Reference proteome</keyword>
<name>A0A9P6ZHE2_9AGAM</name>